<comment type="caution">
    <text evidence="1">The sequence shown here is derived from an EMBL/GenBank/DDBJ whole genome shotgun (WGS) entry which is preliminary data.</text>
</comment>
<dbReference type="RefSeq" id="WP_191154564.1">
    <property type="nucleotide sequence ID" value="NZ_JACXAI010000001.1"/>
</dbReference>
<proteinExistence type="predicted"/>
<keyword evidence="2" id="KW-1185">Reference proteome</keyword>
<dbReference type="GO" id="GO:0009234">
    <property type="term" value="P:menaquinone biosynthetic process"/>
    <property type="evidence" value="ECO:0007669"/>
    <property type="project" value="InterPro"/>
</dbReference>
<reference evidence="1" key="1">
    <citation type="submission" date="2020-09" db="EMBL/GenBank/DDBJ databases">
        <title>A novel bacterium of genus Bacillus, isolated from South China Sea.</title>
        <authorList>
            <person name="Huang H."/>
            <person name="Mo K."/>
            <person name="Hu Y."/>
        </authorList>
    </citation>
    <scope>NUCLEOTIDE SEQUENCE</scope>
    <source>
        <strain evidence="1">IB182487</strain>
    </source>
</reference>
<dbReference type="Gene3D" id="1.20.120.1450">
    <property type="match status" value="1"/>
</dbReference>
<dbReference type="Pfam" id="PF07307">
    <property type="entry name" value="HEPPP_synt_1"/>
    <property type="match status" value="1"/>
</dbReference>
<dbReference type="Proteomes" id="UP000626844">
    <property type="component" value="Unassembled WGS sequence"/>
</dbReference>
<accession>A0A926RVB5</accession>
<dbReference type="AlphaFoldDB" id="A0A926RVB5"/>
<organism evidence="1 2">
    <name type="scientific">Metabacillus arenae</name>
    <dbReference type="NCBI Taxonomy" id="2771434"/>
    <lineage>
        <taxon>Bacteria</taxon>
        <taxon>Bacillati</taxon>
        <taxon>Bacillota</taxon>
        <taxon>Bacilli</taxon>
        <taxon>Bacillales</taxon>
        <taxon>Bacillaceae</taxon>
        <taxon>Metabacillus</taxon>
    </lineage>
</organism>
<dbReference type="InterPro" id="IPR009920">
    <property type="entry name" value="HEPPP_synth_su1"/>
</dbReference>
<evidence type="ECO:0000313" key="2">
    <source>
        <dbReference type="Proteomes" id="UP000626844"/>
    </source>
</evidence>
<name>A0A926RVB5_9BACI</name>
<evidence type="ECO:0000313" key="1">
    <source>
        <dbReference type="EMBL" id="MBD1378616.1"/>
    </source>
</evidence>
<gene>
    <name evidence="1" type="ORF">IC621_00100</name>
</gene>
<sequence>MQDIYGTIANLKEQLNDKLTHPFLVKNITAPVIDEDKLLLFYALFEDIQIEEDKKSKYILTAMLVQIALDTHDEVSVNQLKKMEQMKQRQLTVLAGDYFSGLYYALLSELQDIPMIRTLAKAIKEINEHKIRLYTFSSNDIQDLYKSITIVETALYKQIARHFQSTKWEDFIINFLSFKRLMNEKKRLESGLSNINKTSHLHLNNNPKMVCEHCNRYFKEAVSILEKGIGIHSTIGNVFHTRMQSMSLSADYIYPTLNG</sequence>
<protein>
    <submittedName>
        <fullName evidence="1">Heptaprenyl diphosphate synthase component 1</fullName>
    </submittedName>
</protein>
<dbReference type="EMBL" id="JACXAI010000001">
    <property type="protein sequence ID" value="MBD1378616.1"/>
    <property type="molecule type" value="Genomic_DNA"/>
</dbReference>